<accession>A0ABT6EZN9</accession>
<evidence type="ECO:0000313" key="7">
    <source>
        <dbReference type="EMBL" id="MDG2991047.1"/>
    </source>
</evidence>
<protein>
    <recommendedName>
        <fullName evidence="2">N-acetylmuramoyl-L-alanine amidase</fullName>
        <ecNumber evidence="2">3.5.1.28</ecNumber>
    </recommendedName>
</protein>
<name>A0ABT6EZN9_9SYNE</name>
<evidence type="ECO:0000256" key="1">
    <source>
        <dbReference type="ARBA" id="ARBA00001561"/>
    </source>
</evidence>
<dbReference type="SMART" id="SM00644">
    <property type="entry name" value="Ami_2"/>
    <property type="match status" value="1"/>
</dbReference>
<feature type="domain" description="N-acetylmuramoyl-L-alanine amidase" evidence="6">
    <location>
        <begin position="98"/>
        <end position="254"/>
    </location>
</feature>
<evidence type="ECO:0000256" key="5">
    <source>
        <dbReference type="SAM" id="SignalP"/>
    </source>
</evidence>
<dbReference type="InterPro" id="IPR002502">
    <property type="entry name" value="Amidase_domain"/>
</dbReference>
<dbReference type="PANTHER" id="PTHR30417:SF1">
    <property type="entry name" value="N-ACETYLMURAMOYL-L-ALANINE AMIDASE AMID"/>
    <property type="match status" value="1"/>
</dbReference>
<comment type="caution">
    <text evidence="7">The sequence shown here is derived from an EMBL/GenBank/DDBJ whole genome shotgun (WGS) entry which is preliminary data.</text>
</comment>
<dbReference type="Proteomes" id="UP001154265">
    <property type="component" value="Unassembled WGS sequence"/>
</dbReference>
<dbReference type="SUPFAM" id="SSF55846">
    <property type="entry name" value="N-acetylmuramoyl-L-alanine amidase-like"/>
    <property type="match status" value="1"/>
</dbReference>
<dbReference type="RefSeq" id="WP_277866929.1">
    <property type="nucleotide sequence ID" value="NZ_JAKKUT010000002.1"/>
</dbReference>
<keyword evidence="8" id="KW-1185">Reference proteome</keyword>
<dbReference type="Pfam" id="PF01510">
    <property type="entry name" value="Amidase_2"/>
    <property type="match status" value="1"/>
</dbReference>
<reference evidence="7" key="1">
    <citation type="journal article" date="2022" name="Genome Biol. Evol.">
        <title>A New Gene Family Diagnostic for Intracellular Biomineralization of Amorphous Ca Carbonates by Cyanobacteria.</title>
        <authorList>
            <person name="Benzerara K."/>
            <person name="Duprat E."/>
            <person name="Bitard-Feildel T."/>
            <person name="Caumes G."/>
            <person name="Cassier-Chauvat C."/>
            <person name="Chauvat F."/>
            <person name="Dezi M."/>
            <person name="Diop S.I."/>
            <person name="Gaschignard G."/>
            <person name="Gorgen S."/>
            <person name="Gugger M."/>
            <person name="Lopez-Garcia P."/>
            <person name="Millet M."/>
            <person name="Skouri-Panet F."/>
            <person name="Moreira D."/>
            <person name="Callebaut I."/>
        </authorList>
    </citation>
    <scope>NUCLEOTIDE SEQUENCE</scope>
    <source>
        <strain evidence="7">G9</strain>
    </source>
</reference>
<evidence type="ECO:0000256" key="3">
    <source>
        <dbReference type="ARBA" id="ARBA00022801"/>
    </source>
</evidence>
<evidence type="ECO:0000256" key="2">
    <source>
        <dbReference type="ARBA" id="ARBA00011901"/>
    </source>
</evidence>
<proteinExistence type="predicted"/>
<gene>
    <name evidence="7" type="ORF">L3556_08930</name>
</gene>
<dbReference type="PANTHER" id="PTHR30417">
    <property type="entry name" value="N-ACETYLMURAMOYL-L-ALANINE AMIDASE AMID"/>
    <property type="match status" value="1"/>
</dbReference>
<keyword evidence="4" id="KW-0961">Cell wall biogenesis/degradation</keyword>
<comment type="catalytic activity">
    <reaction evidence="1">
        <text>Hydrolyzes the link between N-acetylmuramoyl residues and L-amino acid residues in certain cell-wall glycopeptides.</text>
        <dbReference type="EC" id="3.5.1.28"/>
    </reaction>
</comment>
<dbReference type="EMBL" id="JAKKUT010000002">
    <property type="protein sequence ID" value="MDG2991047.1"/>
    <property type="molecule type" value="Genomic_DNA"/>
</dbReference>
<keyword evidence="5" id="KW-0732">Signal</keyword>
<dbReference type="InterPro" id="IPR036505">
    <property type="entry name" value="Amidase/PGRP_sf"/>
</dbReference>
<feature type="chain" id="PRO_5045289360" description="N-acetylmuramoyl-L-alanine amidase" evidence="5">
    <location>
        <begin position="21"/>
        <end position="295"/>
    </location>
</feature>
<dbReference type="EC" id="3.5.1.28" evidence="2"/>
<keyword evidence="3" id="KW-0378">Hydrolase</keyword>
<reference evidence="7" key="2">
    <citation type="submission" date="2022-01" db="EMBL/GenBank/DDBJ databases">
        <authorList>
            <person name="Zivanovic Y."/>
            <person name="Moreira D."/>
            <person name="Lopez-Garcia P."/>
        </authorList>
    </citation>
    <scope>NUCLEOTIDE SEQUENCE</scope>
    <source>
        <strain evidence="7">G9</strain>
    </source>
</reference>
<dbReference type="Gene3D" id="3.40.80.10">
    <property type="entry name" value="Peptidoglycan recognition protein-like"/>
    <property type="match status" value="1"/>
</dbReference>
<dbReference type="InterPro" id="IPR051206">
    <property type="entry name" value="NAMLAA_amidase_2"/>
</dbReference>
<dbReference type="CDD" id="cd06583">
    <property type="entry name" value="PGRP"/>
    <property type="match status" value="1"/>
</dbReference>
<feature type="signal peptide" evidence="5">
    <location>
        <begin position="1"/>
        <end position="20"/>
    </location>
</feature>
<sequence length="295" mass="33247">MRWTIVRFALTLGMTMLCLAGLMTLTGQQPRSQEANLQVQEQIWAEVNRYVPTIETGVPVDARCEVTAAPAIDAALDTLVETVPHYRPQEIWRRADPSNYGDRVRQDVYGRPVSESLLVVIHETVGPAEGTVHLFQTYHPYDYQQVSYHTIIDQDGTLIHTVPAKNRAYGAGNSEFQGESVKTNPEIAASVNNFAYHISLETPDDGIHEYDSHSGYTDAQYRSLAWLISRTHVAEDRVVFHKDIDRYGERNDPRSFDQALLDNYLKPYQGIRTAYCSLVAKGKGLSASKYPIELN</sequence>
<evidence type="ECO:0000313" key="8">
    <source>
        <dbReference type="Proteomes" id="UP001154265"/>
    </source>
</evidence>
<evidence type="ECO:0000259" key="6">
    <source>
        <dbReference type="SMART" id="SM00644"/>
    </source>
</evidence>
<organism evidence="7 8">
    <name type="scientific">Candidatus Synechococcus calcipolaris G9</name>
    <dbReference type="NCBI Taxonomy" id="1497997"/>
    <lineage>
        <taxon>Bacteria</taxon>
        <taxon>Bacillati</taxon>
        <taxon>Cyanobacteriota</taxon>
        <taxon>Cyanophyceae</taxon>
        <taxon>Synechococcales</taxon>
        <taxon>Synechococcaceae</taxon>
        <taxon>Synechococcus</taxon>
    </lineage>
</organism>
<evidence type="ECO:0000256" key="4">
    <source>
        <dbReference type="ARBA" id="ARBA00023316"/>
    </source>
</evidence>